<organism evidence="1">
    <name type="scientific">Mycobacterium xenopi 4042</name>
    <dbReference type="NCBI Taxonomy" id="1299334"/>
    <lineage>
        <taxon>Bacteria</taxon>
        <taxon>Bacillati</taxon>
        <taxon>Actinomycetota</taxon>
        <taxon>Actinomycetes</taxon>
        <taxon>Mycobacteriales</taxon>
        <taxon>Mycobacteriaceae</taxon>
        <taxon>Mycobacterium</taxon>
    </lineage>
</organism>
<protein>
    <submittedName>
        <fullName evidence="1">Uncharacterized protein</fullName>
    </submittedName>
</protein>
<comment type="caution">
    <text evidence="1">The sequence shown here is derived from an EMBL/GenBank/DDBJ whole genome shotgun (WGS) entry which is preliminary data.</text>
</comment>
<gene>
    <name evidence="1" type="ORF">I553_3699</name>
</gene>
<sequence length="48" mass="5499">MSAKGIHIARWLAARSQSSAFQRGDRRSCRGRKTIHRGGDFCRWPIVD</sequence>
<reference evidence="1" key="1">
    <citation type="submission" date="2014-01" db="EMBL/GenBank/DDBJ databases">
        <authorList>
            <person name="Brown-Elliot B."/>
            <person name="Wallace R."/>
            <person name="Lenaerts A."/>
            <person name="Ordway D."/>
            <person name="DeGroote M.A."/>
            <person name="Parker T."/>
            <person name="Sizemore C."/>
            <person name="Tallon L.J."/>
            <person name="Sadzewicz L.K."/>
            <person name="Sengamalay N."/>
            <person name="Fraser C.M."/>
            <person name="Hine E."/>
            <person name="Shefchek K.A."/>
            <person name="Das S.P."/>
            <person name="Tettelin H."/>
        </authorList>
    </citation>
    <scope>NUCLEOTIDE SEQUENCE [LARGE SCALE GENOMIC DNA]</scope>
    <source>
        <strain evidence="1">4042</strain>
    </source>
</reference>
<accession>X7YT91</accession>
<dbReference type="AlphaFoldDB" id="X7YT91"/>
<name>X7YT91_MYCXE</name>
<proteinExistence type="predicted"/>
<dbReference type="EMBL" id="JAOB01000089">
    <property type="protein sequence ID" value="EUA09615.1"/>
    <property type="molecule type" value="Genomic_DNA"/>
</dbReference>
<evidence type="ECO:0000313" key="1">
    <source>
        <dbReference type="EMBL" id="EUA09615.1"/>
    </source>
</evidence>